<feature type="compositionally biased region" description="Low complexity" evidence="1">
    <location>
        <begin position="65"/>
        <end position="79"/>
    </location>
</feature>
<feature type="compositionally biased region" description="Low complexity" evidence="1">
    <location>
        <begin position="301"/>
        <end position="316"/>
    </location>
</feature>
<feature type="transmembrane region" description="Helical" evidence="2">
    <location>
        <begin position="413"/>
        <end position="434"/>
    </location>
</feature>
<feature type="region of interest" description="Disordered" evidence="1">
    <location>
        <begin position="566"/>
        <end position="613"/>
    </location>
</feature>
<dbReference type="Proteomes" id="UP000266272">
    <property type="component" value="Unassembled WGS sequence"/>
</dbReference>
<feature type="region of interest" description="Disordered" evidence="1">
    <location>
        <begin position="1"/>
        <end position="237"/>
    </location>
</feature>
<evidence type="ECO:0000256" key="1">
    <source>
        <dbReference type="SAM" id="MobiDB-lite"/>
    </source>
</evidence>
<name>A0A395NB37_TRIAR</name>
<feature type="compositionally biased region" description="Low complexity" evidence="1">
    <location>
        <begin position="156"/>
        <end position="203"/>
    </location>
</feature>
<dbReference type="AlphaFoldDB" id="A0A395NB37"/>
<feature type="region of interest" description="Disordered" evidence="1">
    <location>
        <begin position="385"/>
        <end position="406"/>
    </location>
</feature>
<feature type="compositionally biased region" description="Low complexity" evidence="1">
    <location>
        <begin position="36"/>
        <end position="49"/>
    </location>
</feature>
<comment type="caution">
    <text evidence="3">The sequence shown here is derived from an EMBL/GenBank/DDBJ whole genome shotgun (WGS) entry which is preliminary data.</text>
</comment>
<keyword evidence="4" id="KW-1185">Reference proteome</keyword>
<feature type="region of interest" description="Disordered" evidence="1">
    <location>
        <begin position="271"/>
        <end position="316"/>
    </location>
</feature>
<feature type="region of interest" description="Disordered" evidence="1">
    <location>
        <begin position="495"/>
        <end position="519"/>
    </location>
</feature>
<feature type="compositionally biased region" description="Low complexity" evidence="1">
    <location>
        <begin position="222"/>
        <end position="236"/>
    </location>
</feature>
<keyword evidence="2" id="KW-0812">Transmembrane</keyword>
<feature type="compositionally biased region" description="Polar residues" evidence="1">
    <location>
        <begin position="273"/>
        <end position="287"/>
    </location>
</feature>
<feature type="compositionally biased region" description="Polar residues" evidence="1">
    <location>
        <begin position="111"/>
        <end position="121"/>
    </location>
</feature>
<evidence type="ECO:0000313" key="3">
    <source>
        <dbReference type="EMBL" id="RFU73047.1"/>
    </source>
</evidence>
<feature type="compositionally biased region" description="Polar residues" evidence="1">
    <location>
        <begin position="639"/>
        <end position="671"/>
    </location>
</feature>
<proteinExistence type="predicted"/>
<keyword evidence="2" id="KW-0472">Membrane</keyword>
<feature type="compositionally biased region" description="Basic and acidic residues" evidence="1">
    <location>
        <begin position="681"/>
        <end position="695"/>
    </location>
</feature>
<keyword evidence="3" id="KW-0762">Sugar transport</keyword>
<feature type="compositionally biased region" description="Low complexity" evidence="1">
    <location>
        <begin position="122"/>
        <end position="147"/>
    </location>
</feature>
<evidence type="ECO:0000256" key="2">
    <source>
        <dbReference type="SAM" id="Phobius"/>
    </source>
</evidence>
<feature type="compositionally biased region" description="Polar residues" evidence="1">
    <location>
        <begin position="12"/>
        <end position="34"/>
    </location>
</feature>
<gene>
    <name evidence="3" type="ORF">TARUN_9208</name>
</gene>
<feature type="compositionally biased region" description="Polar residues" evidence="1">
    <location>
        <begin position="495"/>
        <end position="512"/>
    </location>
</feature>
<keyword evidence="2" id="KW-1133">Transmembrane helix</keyword>
<accession>A0A395NB37</accession>
<feature type="region of interest" description="Disordered" evidence="1">
    <location>
        <begin position="630"/>
        <end position="695"/>
    </location>
</feature>
<evidence type="ECO:0000313" key="4">
    <source>
        <dbReference type="Proteomes" id="UP000266272"/>
    </source>
</evidence>
<keyword evidence="3" id="KW-0813">Transport</keyword>
<protein>
    <submittedName>
        <fullName evidence="3">Sugar transporter</fullName>
    </submittedName>
</protein>
<dbReference type="OrthoDB" id="5240840at2759"/>
<dbReference type="EMBL" id="PXOA01000714">
    <property type="protein sequence ID" value="RFU73047.1"/>
    <property type="molecule type" value="Genomic_DNA"/>
</dbReference>
<organism evidence="3 4">
    <name type="scientific">Trichoderma arundinaceum</name>
    <dbReference type="NCBI Taxonomy" id="490622"/>
    <lineage>
        <taxon>Eukaryota</taxon>
        <taxon>Fungi</taxon>
        <taxon>Dikarya</taxon>
        <taxon>Ascomycota</taxon>
        <taxon>Pezizomycotina</taxon>
        <taxon>Sordariomycetes</taxon>
        <taxon>Hypocreomycetidae</taxon>
        <taxon>Hypocreales</taxon>
        <taxon>Hypocreaceae</taxon>
        <taxon>Trichoderma</taxon>
    </lineage>
</organism>
<feature type="compositionally biased region" description="Polar residues" evidence="1">
    <location>
        <begin position="80"/>
        <end position="102"/>
    </location>
</feature>
<dbReference type="STRING" id="490622.A0A395NB37"/>
<sequence>MSSLVNGAPPTSIDTQLPTSTTFHNASSISNKPSDTLPLSSISTIPSSPVKDPLTSSEVALDVAPNTTQTTPTPRPSTTASDSITKETAGNLPTRSISTGRSLTAEDDTPKTTSPAPTSDGSQIIPSTSPTSTTPTSSLIPTQIPSSATEAISQPVTATTVSSAAVVTATSSTPILSSTPSSSQSQNQTPTPQPSSPRVSPTSGIQIGKDASSFAPVPPPSSTSSSQATSAAAQPTDNFVQGPQIFSAAAVAPSFQSSTLTSTSITSSAVSTQGQSQVAPSQPTNPVVSAPGDVAAPNQQSPSPASTPLSIPSAASPSAASVSIPISVSDSTPISKPSVVVGNSVLSETPFNTIVPITSPTPNSTGGVGTFPTAINSLPGDLRESGLPGGSQPTGQPIADPVGSSSKPSTATIVGGTVGGIAAAAFIVVLLWLWRRKVAGGWAHRSIEKDSFRPMTQKVGISTTVGAVGQNLGKKFASRNVNMDRGNPQFLESVTVEPTSPMPTQNGAQNPATDRRKPKARKLGLSFDHGRLFNPFSDANALMSGSVPPPSSSILSNPFADDNMVLPPPVSAATRRSRGRSLGGIRSFQAPAVAPRPHSVHRESLQSNDSFLQRRDKFRSDPFDLELESRLVSPENGVPSRSSSVYSNQLRVQQNNRDSYTSRYVSGSSLGDWTDPGPDTGSERAAGRRDSPTLS</sequence>
<reference evidence="3 4" key="1">
    <citation type="journal article" date="2018" name="PLoS Pathog.">
        <title>Evolution of structural diversity of trichothecenes, a family of toxins produced by plant pathogenic and entomopathogenic fungi.</title>
        <authorList>
            <person name="Proctor R.H."/>
            <person name="McCormick S.P."/>
            <person name="Kim H.S."/>
            <person name="Cardoza R.E."/>
            <person name="Stanley A.M."/>
            <person name="Lindo L."/>
            <person name="Kelly A."/>
            <person name="Brown D.W."/>
            <person name="Lee T."/>
            <person name="Vaughan M.M."/>
            <person name="Alexander N.J."/>
            <person name="Busman M."/>
            <person name="Gutierrez S."/>
        </authorList>
    </citation>
    <scope>NUCLEOTIDE SEQUENCE [LARGE SCALE GENOMIC DNA]</scope>
    <source>
        <strain evidence="3 4">IBT 40837</strain>
    </source>
</reference>